<feature type="compositionally biased region" description="Gly residues" evidence="1">
    <location>
        <begin position="36"/>
        <end position="52"/>
    </location>
</feature>
<accession>A0A538SH09</accession>
<gene>
    <name evidence="3" type="ORF">E6K71_02005</name>
</gene>
<dbReference type="Pfam" id="PF07238">
    <property type="entry name" value="PilZ"/>
    <property type="match status" value="1"/>
</dbReference>
<dbReference type="InterPro" id="IPR009875">
    <property type="entry name" value="PilZ_domain"/>
</dbReference>
<sequence>MVHRGIPPEAGDRRSVAHAGRARLLVPLQAHAAPVGSGGSGGRRGRAGGPGAQGNRAWIADARGATAEASGSREDEGAWGASGKASLSAGGLQFQSKVSLPALTRVALTLLLPPFGRRLRRGRVVQCVGVVVRSAEIEHPRQKRKFELACCFTDMSEEDRELIEQYVVWRSMRRVGASRGGEDEAPKRRSASR</sequence>
<name>A0A538SH09_UNCEI</name>
<evidence type="ECO:0000313" key="3">
    <source>
        <dbReference type="EMBL" id="TMQ50652.1"/>
    </source>
</evidence>
<dbReference type="Proteomes" id="UP000316292">
    <property type="component" value="Unassembled WGS sequence"/>
</dbReference>
<evidence type="ECO:0000313" key="4">
    <source>
        <dbReference type="Proteomes" id="UP000316292"/>
    </source>
</evidence>
<feature type="region of interest" description="Disordered" evidence="1">
    <location>
        <begin position="30"/>
        <end position="55"/>
    </location>
</feature>
<dbReference type="GO" id="GO:0035438">
    <property type="term" value="F:cyclic-di-GMP binding"/>
    <property type="evidence" value="ECO:0007669"/>
    <property type="project" value="InterPro"/>
</dbReference>
<organism evidence="3 4">
    <name type="scientific">Eiseniibacteriota bacterium</name>
    <dbReference type="NCBI Taxonomy" id="2212470"/>
    <lineage>
        <taxon>Bacteria</taxon>
        <taxon>Candidatus Eiseniibacteriota</taxon>
    </lineage>
</organism>
<feature type="domain" description="PilZ" evidence="2">
    <location>
        <begin position="85"/>
        <end position="167"/>
    </location>
</feature>
<reference evidence="3 4" key="1">
    <citation type="journal article" date="2019" name="Nat. Microbiol.">
        <title>Mediterranean grassland soil C-N compound turnover is dependent on rainfall and depth, and is mediated by genomically divergent microorganisms.</title>
        <authorList>
            <person name="Diamond S."/>
            <person name="Andeer P.F."/>
            <person name="Li Z."/>
            <person name="Crits-Christoph A."/>
            <person name="Burstein D."/>
            <person name="Anantharaman K."/>
            <person name="Lane K.R."/>
            <person name="Thomas B.C."/>
            <person name="Pan C."/>
            <person name="Northen T.R."/>
            <person name="Banfield J.F."/>
        </authorList>
    </citation>
    <scope>NUCLEOTIDE SEQUENCE [LARGE SCALE GENOMIC DNA]</scope>
    <source>
        <strain evidence="3">WS_1</strain>
    </source>
</reference>
<dbReference type="EMBL" id="VBOR01000030">
    <property type="protein sequence ID" value="TMQ50652.1"/>
    <property type="molecule type" value="Genomic_DNA"/>
</dbReference>
<comment type="caution">
    <text evidence="3">The sequence shown here is derived from an EMBL/GenBank/DDBJ whole genome shotgun (WGS) entry which is preliminary data.</text>
</comment>
<evidence type="ECO:0000256" key="1">
    <source>
        <dbReference type="SAM" id="MobiDB-lite"/>
    </source>
</evidence>
<evidence type="ECO:0000259" key="2">
    <source>
        <dbReference type="Pfam" id="PF07238"/>
    </source>
</evidence>
<dbReference type="AlphaFoldDB" id="A0A538SH09"/>
<proteinExistence type="predicted"/>
<protein>
    <recommendedName>
        <fullName evidence="2">PilZ domain-containing protein</fullName>
    </recommendedName>
</protein>
<dbReference type="Gene3D" id="2.40.10.220">
    <property type="entry name" value="predicted glycosyltransferase like domains"/>
    <property type="match status" value="1"/>
</dbReference>